<dbReference type="OrthoDB" id="4457504at2"/>
<gene>
    <name evidence="2" type="ORF">D5H75_16505</name>
</gene>
<proteinExistence type="predicted"/>
<dbReference type="InterPro" id="IPR036291">
    <property type="entry name" value="NAD(P)-bd_dom_sf"/>
</dbReference>
<evidence type="ECO:0000313" key="2">
    <source>
        <dbReference type="EMBL" id="RJL32032.1"/>
    </source>
</evidence>
<dbReference type="EMBL" id="QZEY01000005">
    <property type="protein sequence ID" value="RJL32032.1"/>
    <property type="molecule type" value="Genomic_DNA"/>
</dbReference>
<dbReference type="SUPFAM" id="SSF51735">
    <property type="entry name" value="NAD(P)-binding Rossmann-fold domains"/>
    <property type="match status" value="1"/>
</dbReference>
<dbReference type="RefSeq" id="WP_119927350.1">
    <property type="nucleotide sequence ID" value="NZ_QZEY01000005.1"/>
</dbReference>
<comment type="caution">
    <text evidence="2">The sequence shown here is derived from an EMBL/GenBank/DDBJ whole genome shotgun (WGS) entry which is preliminary data.</text>
</comment>
<reference evidence="2 3" key="1">
    <citation type="submission" date="2018-09" db="EMBL/GenBank/DDBJ databases">
        <title>YIM 75507 draft genome.</title>
        <authorList>
            <person name="Tang S."/>
            <person name="Feng Y."/>
        </authorList>
    </citation>
    <scope>NUCLEOTIDE SEQUENCE [LARGE SCALE GENOMIC DNA]</scope>
    <source>
        <strain evidence="2 3">YIM 75507</strain>
    </source>
</reference>
<dbReference type="PANTHER" id="PTHR43162:SF1">
    <property type="entry name" value="PRESTALK A DIFFERENTIATION PROTEIN A"/>
    <property type="match status" value="1"/>
</dbReference>
<evidence type="ECO:0000313" key="3">
    <source>
        <dbReference type="Proteomes" id="UP000265768"/>
    </source>
</evidence>
<protein>
    <submittedName>
        <fullName evidence="2">NAD-dependent epimerase/dehydratase family protein</fullName>
    </submittedName>
</protein>
<accession>A0A3A4BLY2</accession>
<dbReference type="Pfam" id="PF05368">
    <property type="entry name" value="NmrA"/>
    <property type="match status" value="1"/>
</dbReference>
<dbReference type="Proteomes" id="UP000265768">
    <property type="component" value="Unassembled WGS sequence"/>
</dbReference>
<dbReference type="InterPro" id="IPR051604">
    <property type="entry name" value="Ergot_Alk_Oxidoreductase"/>
</dbReference>
<organism evidence="2 3">
    <name type="scientific">Bailinhaonella thermotolerans</name>
    <dbReference type="NCBI Taxonomy" id="1070861"/>
    <lineage>
        <taxon>Bacteria</taxon>
        <taxon>Bacillati</taxon>
        <taxon>Actinomycetota</taxon>
        <taxon>Actinomycetes</taxon>
        <taxon>Streptosporangiales</taxon>
        <taxon>Streptosporangiaceae</taxon>
        <taxon>Bailinhaonella</taxon>
    </lineage>
</organism>
<sequence length="272" mass="29280">MTYLVTGATGKAGRWVVEHLLREGVAVRALTRDPANARLPERVEVVAGDLTDPATLDGVFDGVVGAHLLTTGGADGAGLRTGPELAALAEKAGVRRVTLLWNGRVGPVEEAFAASGVEWTSLRPVDFMGNVRHWAPAIRDEGAVREPFADVPSGFVDEYDVGAVAAAVLVRGGHAGRSYVITGPRPLSKRERLAAISSAIGRPLRLVELSEEEARERWRRAGFDDDFLEVYAAWQSAPPPETVAVSPAVREITGREPRTFERWLADNAGIFR</sequence>
<dbReference type="AlphaFoldDB" id="A0A3A4BLY2"/>
<name>A0A3A4BLY2_9ACTN</name>
<feature type="domain" description="NmrA-like" evidence="1">
    <location>
        <begin position="4"/>
        <end position="97"/>
    </location>
</feature>
<dbReference type="Gene3D" id="3.40.50.720">
    <property type="entry name" value="NAD(P)-binding Rossmann-like Domain"/>
    <property type="match status" value="2"/>
</dbReference>
<keyword evidence="3" id="KW-1185">Reference proteome</keyword>
<evidence type="ECO:0000259" key="1">
    <source>
        <dbReference type="Pfam" id="PF05368"/>
    </source>
</evidence>
<dbReference type="PANTHER" id="PTHR43162">
    <property type="match status" value="1"/>
</dbReference>
<dbReference type="InterPro" id="IPR008030">
    <property type="entry name" value="NmrA-like"/>
</dbReference>